<sequence length="200" mass="22657">MSYSDFTIVDLQDKFHLVFVEDRRLFPEIPDYELPGELAAMLEEFVPLALAIDTEKARSELIVAPLLAKLKLTLNEISLFSGIEFDVDREAGLSGRCDFIIAKSREQYWLDAPLLIMVEAKNDNIKSGIPQCGAEMIAAQRFNAEKKNHIETVYGCVTTGSLWRFLKLIGREFHIDTIEYHIQIPERIMAILAAIALGRV</sequence>
<evidence type="ECO:0008006" key="3">
    <source>
        <dbReference type="Google" id="ProtNLM"/>
    </source>
</evidence>
<name>A0A450Z0U9_9GAMM</name>
<evidence type="ECO:0000313" key="1">
    <source>
        <dbReference type="EMBL" id="VFK47379.1"/>
    </source>
</evidence>
<dbReference type="AlphaFoldDB" id="A0A450Z0U9"/>
<dbReference type="EMBL" id="CAADFT010000083">
    <property type="protein sequence ID" value="VFK47379.1"/>
    <property type="molecule type" value="Genomic_DNA"/>
</dbReference>
<organism evidence="1">
    <name type="scientific">Candidatus Kentrum sp. TC</name>
    <dbReference type="NCBI Taxonomy" id="2126339"/>
    <lineage>
        <taxon>Bacteria</taxon>
        <taxon>Pseudomonadati</taxon>
        <taxon>Pseudomonadota</taxon>
        <taxon>Gammaproteobacteria</taxon>
        <taxon>Candidatus Kentrum</taxon>
    </lineage>
</organism>
<dbReference type="EMBL" id="CAADFS010000228">
    <property type="protein sequence ID" value="VFK52968.1"/>
    <property type="molecule type" value="Genomic_DNA"/>
</dbReference>
<accession>A0A450Z0U9</accession>
<proteinExistence type="predicted"/>
<gene>
    <name evidence="2" type="ORF">BECKTC1821D_GA0114238_12282</name>
    <name evidence="1" type="ORF">BECKTC1821E_GA0114239_108313</name>
</gene>
<evidence type="ECO:0000313" key="2">
    <source>
        <dbReference type="EMBL" id="VFK52968.1"/>
    </source>
</evidence>
<protein>
    <recommendedName>
        <fullName evidence="3">Type I restriction enzyme R protein N terminus (HSDR_N)</fullName>
    </recommendedName>
</protein>
<reference evidence="1" key="1">
    <citation type="submission" date="2019-02" db="EMBL/GenBank/DDBJ databases">
        <authorList>
            <person name="Gruber-Vodicka R. H."/>
            <person name="Seah K. B. B."/>
        </authorList>
    </citation>
    <scope>NUCLEOTIDE SEQUENCE</scope>
    <source>
        <strain evidence="2">BECK_BZ123</strain>
        <strain evidence="1">BECK_BZ125</strain>
    </source>
</reference>